<gene>
    <name evidence="3" type="ORF">M231_00927</name>
</gene>
<sequence length="1256" mass="133462">MSDAHPQPKQSIFSTLSLRARKAPSETLTHPLLAASSSQLNLTVPADTSEAGPSHHHLPPPSHSRESSFHKGVGQVGGLPYKPRQKHAGHPSTGSYDSVFGINTSPSTGPSIPAVSVPMSPSSVAAAPTTSTSTSTTFALPPSAAEDLTASTGSSGTATTRLQLQSLKAAAQRIGLGNGSMGMAMIDTIFEKGGTGRQKAGEGGDWGDVLRILNDGKAFLLLPTSSSSSLPITPQILRDHIIYLGPSVSLPSSEGGKESTTTCNVIVTLSGLVGTLHNSELSFQSIVPNDSPLLQALRDPSSRSAAISALRPTLFPLPPPTYFPSFTLSTDTASLVFPPPSKSASLITATEKEKDKTTPGKIGRINPFASFFGSSSSSPTPTSSPSLGQATSPTKRDAPTLERPLSPSGYAPEGTASPLLNSPRPSVLSIDHHDGASLLADVTQDGFTVSAYTVSRSIRLSEVHKTLSKALRAYVREHLARLPDKVVERVVRLVLLAICPTSGNATEKESIKPHPDEGMLQLDFCDPAVCGDRLQDFMEGVYDDLVDHFRSDSSSTIAEGLLRKSSGGIRGRSDLEEADDAAAREKRRKDREEMAERQASDGTERVEAIVCQLLYNRLYSPLESDDPKHDEALASRIAALNILDLSLDHLGLITRPDEELGTTTGNDSIIAAGLNDIAQEVGEQFQRLTSVDCLSPKDKADVLIRAHKLVVDGLAKLPTIKLRPEGEPYRPRPQPSSRDRIPDVELPEILEQGVYNDAPTWDHSIDSHAQADETGEETPHAFPSNSNTAPPALDLSPPTEPMDSSQLQEAMSSSVLALPIVPLSLTPPVIEPTDLPEPSTTPMIPMTDSFPDKPNGEKLETSTPGTSGADLILPIIIYSVVRSNPPQLASQLMYLRRYRSAICLTGEASYAVVNLTAVVEFLEHVNLVDLGLGEDSAKVMSIADLSPIGLALVDESNEDAISIASASSRLRGKVFQVGELAGSAAGSANKVITGVVDSSWTALRGLIVSNQSQEGSETTLIPDRPRIRQRQASTFSLASVTASVASIAAAAAASTAAARSRSRANSKATQVLPMGREMIDVSLPSRRIENESQDGSSESEMEEQSVPVLLGRSRAGSEARNKERQIRDDKEGQKEERASLSDRLASIGVLGKYSSPTPSINNTNLEIPPIPPPQPIKNLTTSLSVHTPDPKSPTGSTSSLPSLPPSLIDIEPPIERFVTCDLADLRLSDVGALLRDYRRLAGIVTALQMASRSPQQ</sequence>
<protein>
    <recommendedName>
        <fullName evidence="2">VPS9 domain-containing protein</fullName>
    </recommendedName>
</protein>
<dbReference type="GO" id="GO:0005829">
    <property type="term" value="C:cytosol"/>
    <property type="evidence" value="ECO:0007669"/>
    <property type="project" value="TreeGrafter"/>
</dbReference>
<accession>A0A4Q1BUN0</accession>
<dbReference type="Gene3D" id="1.20.1050.80">
    <property type="entry name" value="VPS9 domain"/>
    <property type="match status" value="1"/>
</dbReference>
<feature type="region of interest" description="Disordered" evidence="1">
    <location>
        <begin position="340"/>
        <end position="427"/>
    </location>
</feature>
<feature type="domain" description="VPS9" evidence="2">
    <location>
        <begin position="627"/>
        <end position="931"/>
    </location>
</feature>
<dbReference type="PANTHER" id="PTHR23101:SF25">
    <property type="entry name" value="GTPASE-ACTIVATING PROTEIN AND VPS9 DOMAIN-CONTAINING PROTEIN 1"/>
    <property type="match status" value="1"/>
</dbReference>
<feature type="region of interest" description="Disordered" evidence="1">
    <location>
        <begin position="1056"/>
        <end position="1140"/>
    </location>
</feature>
<organism evidence="3 4">
    <name type="scientific">Tremella mesenterica</name>
    <name type="common">Jelly fungus</name>
    <dbReference type="NCBI Taxonomy" id="5217"/>
    <lineage>
        <taxon>Eukaryota</taxon>
        <taxon>Fungi</taxon>
        <taxon>Dikarya</taxon>
        <taxon>Basidiomycota</taxon>
        <taxon>Agaricomycotina</taxon>
        <taxon>Tremellomycetes</taxon>
        <taxon>Tremellales</taxon>
        <taxon>Tremellaceae</taxon>
        <taxon>Tremella</taxon>
    </lineage>
</organism>
<feature type="compositionally biased region" description="Basic and acidic residues" evidence="1">
    <location>
        <begin position="1115"/>
        <end position="1140"/>
    </location>
</feature>
<dbReference type="GO" id="GO:0005085">
    <property type="term" value="F:guanyl-nucleotide exchange factor activity"/>
    <property type="evidence" value="ECO:0007669"/>
    <property type="project" value="InterPro"/>
</dbReference>
<dbReference type="SUPFAM" id="SSF109993">
    <property type="entry name" value="VPS9 domain"/>
    <property type="match status" value="1"/>
</dbReference>
<feature type="compositionally biased region" description="Low complexity" evidence="1">
    <location>
        <begin position="374"/>
        <end position="386"/>
    </location>
</feature>
<feature type="compositionally biased region" description="Basic and acidic residues" evidence="1">
    <location>
        <begin position="590"/>
        <end position="601"/>
    </location>
</feature>
<dbReference type="PROSITE" id="PS51205">
    <property type="entry name" value="VPS9"/>
    <property type="match status" value="1"/>
</dbReference>
<dbReference type="STRING" id="5217.A0A4Q1BUN0"/>
<dbReference type="VEuPathDB" id="FungiDB:TREMEDRAFT_73653"/>
<evidence type="ECO:0000313" key="3">
    <source>
        <dbReference type="EMBL" id="RXK41692.1"/>
    </source>
</evidence>
<feature type="region of interest" description="Disordered" evidence="1">
    <location>
        <begin position="1183"/>
        <end position="1205"/>
    </location>
</feature>
<evidence type="ECO:0000259" key="2">
    <source>
        <dbReference type="PROSITE" id="PS51205"/>
    </source>
</evidence>
<dbReference type="InterPro" id="IPR003123">
    <property type="entry name" value="VPS9"/>
</dbReference>
<dbReference type="InParanoid" id="A0A4Q1BUN0"/>
<dbReference type="OrthoDB" id="10264848at2759"/>
<name>A0A4Q1BUN0_TREME</name>
<dbReference type="AlphaFoldDB" id="A0A4Q1BUN0"/>
<dbReference type="GO" id="GO:0030139">
    <property type="term" value="C:endocytic vesicle"/>
    <property type="evidence" value="ECO:0007669"/>
    <property type="project" value="TreeGrafter"/>
</dbReference>
<dbReference type="InterPro" id="IPR045046">
    <property type="entry name" value="Vps9-like"/>
</dbReference>
<feature type="region of interest" description="Disordered" evidence="1">
    <location>
        <begin position="44"/>
        <end position="97"/>
    </location>
</feature>
<dbReference type="GO" id="GO:0031267">
    <property type="term" value="F:small GTPase binding"/>
    <property type="evidence" value="ECO:0007669"/>
    <property type="project" value="TreeGrafter"/>
</dbReference>
<dbReference type="EMBL" id="SDIL01000006">
    <property type="protein sequence ID" value="RXK41692.1"/>
    <property type="molecule type" value="Genomic_DNA"/>
</dbReference>
<dbReference type="InterPro" id="IPR037191">
    <property type="entry name" value="VPS9_dom_sf"/>
</dbReference>
<reference evidence="3 4" key="1">
    <citation type="submission" date="2016-06" db="EMBL/GenBank/DDBJ databases">
        <title>Evolution of pathogenesis and genome organization in the Tremellales.</title>
        <authorList>
            <person name="Cuomo C."/>
            <person name="Litvintseva A."/>
            <person name="Heitman J."/>
            <person name="Chen Y."/>
            <person name="Sun S."/>
            <person name="Springer D."/>
            <person name="Dromer F."/>
            <person name="Young S."/>
            <person name="Zeng Q."/>
            <person name="Chapman S."/>
            <person name="Gujja S."/>
            <person name="Saif S."/>
            <person name="Birren B."/>
        </authorList>
    </citation>
    <scope>NUCLEOTIDE SEQUENCE [LARGE SCALE GENOMIC DNA]</scope>
    <source>
        <strain evidence="3 4">ATCC 28783</strain>
    </source>
</reference>
<feature type="region of interest" description="Disordered" evidence="1">
    <location>
        <begin position="722"/>
        <end position="742"/>
    </location>
</feature>
<evidence type="ECO:0000256" key="1">
    <source>
        <dbReference type="SAM" id="MobiDB-lite"/>
    </source>
</evidence>
<dbReference type="Proteomes" id="UP000289152">
    <property type="component" value="Unassembled WGS sequence"/>
</dbReference>
<proteinExistence type="predicted"/>
<feature type="compositionally biased region" description="Low complexity" evidence="1">
    <location>
        <begin position="1056"/>
        <end position="1069"/>
    </location>
</feature>
<evidence type="ECO:0000313" key="4">
    <source>
        <dbReference type="Proteomes" id="UP000289152"/>
    </source>
</evidence>
<comment type="caution">
    <text evidence="3">The sequence shown here is derived from an EMBL/GenBank/DDBJ whole genome shotgun (WGS) entry which is preliminary data.</text>
</comment>
<keyword evidence="4" id="KW-1185">Reference proteome</keyword>
<dbReference type="GO" id="GO:0016192">
    <property type="term" value="P:vesicle-mediated transport"/>
    <property type="evidence" value="ECO:0007669"/>
    <property type="project" value="InterPro"/>
</dbReference>
<dbReference type="Pfam" id="PF02204">
    <property type="entry name" value="VPS9"/>
    <property type="match status" value="1"/>
</dbReference>
<dbReference type="PANTHER" id="PTHR23101">
    <property type="entry name" value="RAB GDP/GTP EXCHANGE FACTOR"/>
    <property type="match status" value="1"/>
</dbReference>
<feature type="region of interest" description="Disordered" evidence="1">
    <location>
        <begin position="572"/>
        <end position="601"/>
    </location>
</feature>
<feature type="compositionally biased region" description="Low complexity" evidence="1">
    <location>
        <begin position="1192"/>
        <end position="1205"/>
    </location>
</feature>
<feature type="region of interest" description="Disordered" evidence="1">
    <location>
        <begin position="770"/>
        <end position="809"/>
    </location>
</feature>